<evidence type="ECO:0000256" key="8">
    <source>
        <dbReference type="PIRSR" id="PIRSR000103-1"/>
    </source>
</evidence>
<dbReference type="InterPro" id="IPR013328">
    <property type="entry name" value="6PGD_dom2"/>
</dbReference>
<dbReference type="InterPro" id="IPR029154">
    <property type="entry name" value="HIBADH-like_NADP-bd"/>
</dbReference>
<dbReference type="PIRSF" id="PIRSF000103">
    <property type="entry name" value="HIBADH"/>
    <property type="match status" value="1"/>
</dbReference>
<keyword evidence="6 9" id="KW-0520">NAD</keyword>
<dbReference type="OrthoDB" id="21615at2759"/>
<evidence type="ECO:0000256" key="9">
    <source>
        <dbReference type="RuleBase" id="RU910714"/>
    </source>
</evidence>
<dbReference type="SUPFAM" id="SSF51735">
    <property type="entry name" value="NAD(P)-binding Rossmann-fold domains"/>
    <property type="match status" value="1"/>
</dbReference>
<keyword evidence="13" id="KW-1185">Reference proteome</keyword>
<dbReference type="PANTHER" id="PTHR22981:SF7">
    <property type="entry name" value="3-HYDROXYISOBUTYRATE DEHYDROGENASE, MITOCHONDRIAL"/>
    <property type="match status" value="1"/>
</dbReference>
<dbReference type="InterPro" id="IPR011548">
    <property type="entry name" value="HIBADH"/>
</dbReference>
<feature type="active site" evidence="8">
    <location>
        <position position="201"/>
    </location>
</feature>
<comment type="similarity">
    <text evidence="2">Belongs to the HIBADH-related family. 3-hydroxyisobutyrate dehydrogenase subfamily.</text>
</comment>
<dbReference type="AlphaFoldDB" id="A0A1E4TCW6"/>
<dbReference type="Gene3D" id="1.10.1040.10">
    <property type="entry name" value="N-(1-d-carboxylethyl)-l-norvaline Dehydrogenase, domain 2"/>
    <property type="match status" value="1"/>
</dbReference>
<dbReference type="UniPathway" id="UPA00362"/>
<dbReference type="InterPro" id="IPR008927">
    <property type="entry name" value="6-PGluconate_DH-like_C_sf"/>
</dbReference>
<evidence type="ECO:0000256" key="7">
    <source>
        <dbReference type="ARBA" id="ARBA00049197"/>
    </source>
</evidence>
<dbReference type="InterPro" id="IPR002204">
    <property type="entry name" value="3-OH-isobutyrate_DH-rel_CS"/>
</dbReference>
<comment type="catalytic activity">
    <reaction evidence="7 9">
        <text>3-hydroxy-2-methylpropanoate + NAD(+) = 2-methyl-3-oxopropanoate + NADH + H(+)</text>
        <dbReference type="Rhea" id="RHEA:17681"/>
        <dbReference type="ChEBI" id="CHEBI:11805"/>
        <dbReference type="ChEBI" id="CHEBI:15378"/>
        <dbReference type="ChEBI" id="CHEBI:57540"/>
        <dbReference type="ChEBI" id="CHEBI:57700"/>
        <dbReference type="ChEBI" id="CHEBI:57945"/>
        <dbReference type="EC" id="1.1.1.31"/>
    </reaction>
</comment>
<accession>A0A1E4TCW6</accession>
<dbReference type="InterPro" id="IPR036291">
    <property type="entry name" value="NAD(P)-bd_dom_sf"/>
</dbReference>
<protein>
    <recommendedName>
        <fullName evidence="3 9">3-hydroxyisobutyrate dehydrogenase</fullName>
        <shortName evidence="9">HIBADH</shortName>
        <ecNumber evidence="3 9">1.1.1.31</ecNumber>
    </recommendedName>
</protein>
<sequence>MRLLTINLSGLCKTSLQRSFSTTNFANKSYGFIGLGNMGYPMASNLHKSLKPEDSLVVFDVVEGRLQQFLKEHPEKVSAATNVSEVAEKSDTVVTMLPEPEHVRNVFEEIQKSNVKTTTFVDCSTIDAQTTKDIATMVKQKLGGSFWDAPVSGGTVGAKNGTLTFMVGCPSDEFVQAEKLLKTMGGRIINCGATGTGIAAKLANNYALAIHNIATAEAMNLGIRLGLDKNVLASILNTSTGRCWPSEVNNPVPGVIETAPASRDYQGGFGISLMRKDLGLALEAAKTSESKLTLGEDAYKVYKAAEKEPDCAGRDFSVVYRWLGGKE</sequence>
<dbReference type="NCBIfam" id="TIGR01692">
    <property type="entry name" value="HIBADH"/>
    <property type="match status" value="1"/>
</dbReference>
<dbReference type="EMBL" id="KV453843">
    <property type="protein sequence ID" value="ODV89543.1"/>
    <property type="molecule type" value="Genomic_DNA"/>
</dbReference>
<organism evidence="12 13">
    <name type="scientific">Tortispora caseinolytica NRRL Y-17796</name>
    <dbReference type="NCBI Taxonomy" id="767744"/>
    <lineage>
        <taxon>Eukaryota</taxon>
        <taxon>Fungi</taxon>
        <taxon>Dikarya</taxon>
        <taxon>Ascomycota</taxon>
        <taxon>Saccharomycotina</taxon>
        <taxon>Trigonopsidomycetes</taxon>
        <taxon>Trigonopsidales</taxon>
        <taxon>Trigonopsidaceae</taxon>
        <taxon>Tortispora</taxon>
    </lineage>
</organism>
<dbReference type="GO" id="GO:0008442">
    <property type="term" value="F:3-hydroxyisobutyrate dehydrogenase activity"/>
    <property type="evidence" value="ECO:0007669"/>
    <property type="project" value="UniProtKB-EC"/>
</dbReference>
<evidence type="ECO:0000256" key="6">
    <source>
        <dbReference type="ARBA" id="ARBA00023027"/>
    </source>
</evidence>
<dbReference type="GO" id="GO:0006574">
    <property type="term" value="P:L-valine catabolic process"/>
    <property type="evidence" value="ECO:0007669"/>
    <property type="project" value="UniProtKB-UniPathway"/>
</dbReference>
<evidence type="ECO:0000256" key="1">
    <source>
        <dbReference type="ARBA" id="ARBA00005109"/>
    </source>
</evidence>
<dbReference type="InterPro" id="IPR006115">
    <property type="entry name" value="6PGDH_NADP-bd"/>
</dbReference>
<dbReference type="FunFam" id="1.10.1040.10:FF:000006">
    <property type="entry name" value="3-hydroxyisobutyrate dehydrogenase"/>
    <property type="match status" value="1"/>
</dbReference>
<evidence type="ECO:0000313" key="12">
    <source>
        <dbReference type="EMBL" id="ODV89543.1"/>
    </source>
</evidence>
<reference evidence="13" key="1">
    <citation type="submission" date="2016-02" db="EMBL/GenBank/DDBJ databases">
        <title>Comparative genomics of biotechnologically important yeasts.</title>
        <authorList>
            <consortium name="DOE Joint Genome Institute"/>
            <person name="Riley R."/>
            <person name="Haridas S."/>
            <person name="Wolfe K.H."/>
            <person name="Lopes M.R."/>
            <person name="Hittinger C.T."/>
            <person name="Goker M."/>
            <person name="Salamov A."/>
            <person name="Wisecaver J."/>
            <person name="Long T.M."/>
            <person name="Aerts A.L."/>
            <person name="Barry K."/>
            <person name="Choi C."/>
            <person name="Clum A."/>
            <person name="Coughlan A.Y."/>
            <person name="Deshpande S."/>
            <person name="Douglass A.P."/>
            <person name="Hanson S.J."/>
            <person name="Klenk H.-P."/>
            <person name="Labutti K."/>
            <person name="Lapidus A."/>
            <person name="Lindquist E."/>
            <person name="Lipzen A."/>
            <person name="Meier-Kolthoff J.P."/>
            <person name="Ohm R.A."/>
            <person name="Otillar R.P."/>
            <person name="Pangilinan J."/>
            <person name="Peng Y."/>
            <person name="Rokas A."/>
            <person name="Rosa C.A."/>
            <person name="Scheuner C."/>
            <person name="Sibirny A.A."/>
            <person name="Slot J.C."/>
            <person name="Stielow J.B."/>
            <person name="Sun H."/>
            <person name="Kurtzman C.P."/>
            <person name="Blackwell M."/>
            <person name="Jeffries T.W."/>
            <person name="Grigoriev I.V."/>
        </authorList>
    </citation>
    <scope>NUCLEOTIDE SEQUENCE [LARGE SCALE GENOMIC DNA]</scope>
    <source>
        <strain evidence="13">NRRL Y-17796</strain>
    </source>
</reference>
<feature type="domain" description="6-phosphogluconate dehydrogenase NADP-binding" evidence="10">
    <location>
        <begin position="30"/>
        <end position="191"/>
    </location>
</feature>
<dbReference type="GO" id="GO:0005739">
    <property type="term" value="C:mitochondrion"/>
    <property type="evidence" value="ECO:0007669"/>
    <property type="project" value="TreeGrafter"/>
</dbReference>
<gene>
    <name evidence="12" type="ORF">CANCADRAFT_140437</name>
</gene>
<dbReference type="Pfam" id="PF03446">
    <property type="entry name" value="NAD_binding_2"/>
    <property type="match status" value="1"/>
</dbReference>
<dbReference type="GO" id="GO:0050661">
    <property type="term" value="F:NADP binding"/>
    <property type="evidence" value="ECO:0007669"/>
    <property type="project" value="InterPro"/>
</dbReference>
<dbReference type="Gene3D" id="3.40.50.720">
    <property type="entry name" value="NAD(P)-binding Rossmann-like Domain"/>
    <property type="match status" value="1"/>
</dbReference>
<evidence type="ECO:0000256" key="4">
    <source>
        <dbReference type="ARBA" id="ARBA00022456"/>
    </source>
</evidence>
<evidence type="ECO:0000256" key="2">
    <source>
        <dbReference type="ARBA" id="ARBA00006013"/>
    </source>
</evidence>
<name>A0A1E4TCW6_9ASCO</name>
<evidence type="ECO:0000259" key="11">
    <source>
        <dbReference type="Pfam" id="PF14833"/>
    </source>
</evidence>
<dbReference type="PANTHER" id="PTHR22981">
    <property type="entry name" value="3-HYDROXYISOBUTYRATE DEHYDROGENASE-RELATED"/>
    <property type="match status" value="1"/>
</dbReference>
<evidence type="ECO:0000256" key="5">
    <source>
        <dbReference type="ARBA" id="ARBA00023002"/>
    </source>
</evidence>
<dbReference type="PROSITE" id="PS00895">
    <property type="entry name" value="3_HYDROXYISOBUT_DH"/>
    <property type="match status" value="1"/>
</dbReference>
<proteinExistence type="inferred from homology"/>
<dbReference type="Proteomes" id="UP000095023">
    <property type="component" value="Unassembled WGS sequence"/>
</dbReference>
<feature type="domain" description="3-hydroxyisobutyrate dehydrogenase-like NAD-binding" evidence="11">
    <location>
        <begin position="195"/>
        <end position="322"/>
    </location>
</feature>
<comment type="pathway">
    <text evidence="1 9">Amino-acid degradation; L-valine degradation.</text>
</comment>
<evidence type="ECO:0000256" key="3">
    <source>
        <dbReference type="ARBA" id="ARBA00012991"/>
    </source>
</evidence>
<dbReference type="EC" id="1.1.1.31" evidence="3 9"/>
<dbReference type="GO" id="GO:0051287">
    <property type="term" value="F:NAD binding"/>
    <property type="evidence" value="ECO:0007669"/>
    <property type="project" value="InterPro"/>
</dbReference>
<dbReference type="Pfam" id="PF14833">
    <property type="entry name" value="NAD_binding_11"/>
    <property type="match status" value="1"/>
</dbReference>
<evidence type="ECO:0000313" key="13">
    <source>
        <dbReference type="Proteomes" id="UP000095023"/>
    </source>
</evidence>
<keyword evidence="5 9" id="KW-0560">Oxidoreductase</keyword>
<evidence type="ECO:0000259" key="10">
    <source>
        <dbReference type="Pfam" id="PF03446"/>
    </source>
</evidence>
<keyword evidence="4 9" id="KW-0101">Branched-chain amino acid catabolism</keyword>
<dbReference type="InterPro" id="IPR015815">
    <property type="entry name" value="HIBADH-related"/>
</dbReference>
<dbReference type="SUPFAM" id="SSF48179">
    <property type="entry name" value="6-phosphogluconate dehydrogenase C-terminal domain-like"/>
    <property type="match status" value="1"/>
</dbReference>